<evidence type="ECO:0000313" key="2">
    <source>
        <dbReference type="Proteomes" id="UP000516415"/>
    </source>
</evidence>
<proteinExistence type="predicted"/>
<organism evidence="1 2">
    <name type="scientific">Pseudomonas phage phiK7A1</name>
    <dbReference type="NCBI Taxonomy" id="2759194"/>
    <lineage>
        <taxon>Viruses</taxon>
        <taxon>Duplodnaviria</taxon>
        <taxon>Heunggongvirae</taxon>
        <taxon>Uroviricota</taxon>
        <taxon>Caudoviricetes</taxon>
        <taxon>Vandenendeviridae</taxon>
        <taxon>Gorskivirinae</taxon>
        <taxon>Torinovirus</taxon>
        <taxon>Torinovirus K7A1</taxon>
    </lineage>
</organism>
<protein>
    <submittedName>
        <fullName evidence="1">Uncharacterized protein</fullName>
    </submittedName>
</protein>
<gene>
    <name evidence="1" type="ORF">phiK7A1_013c</name>
</gene>
<dbReference type="Proteomes" id="UP000516415">
    <property type="component" value="Segment"/>
</dbReference>
<dbReference type="EMBL" id="MT740307">
    <property type="protein sequence ID" value="QNR53803.1"/>
    <property type="molecule type" value="Genomic_DNA"/>
</dbReference>
<keyword evidence="2" id="KW-1185">Reference proteome</keyword>
<accession>A0A7H0XFL3</accession>
<evidence type="ECO:0000313" key="1">
    <source>
        <dbReference type="EMBL" id="QNR53803.1"/>
    </source>
</evidence>
<name>A0A7H0XFL3_9CAUD</name>
<sequence length="130" mass="15067">MKPHILYFTTGHNKLFERLDFEDRRHTVYTGYTENGLKEWLICGMECSAACFNFVPSGVELHYVLTRLRRSTVAKGWSTCYPIVAWLAHDTGDLWLKINDFTINITATGPYENVHVVLEDWLDTHNQLST</sequence>
<reference evidence="1 2" key="1">
    <citation type="submission" date="2020-07" db="EMBL/GenBank/DDBJ databases">
        <authorList>
            <person name="Martino G."/>
            <person name="Holtappels D."/>
            <person name="Wagemans J."/>
            <person name="Lavigne R."/>
            <person name="Turina M."/>
            <person name="Ciuffo M."/>
        </authorList>
    </citation>
    <scope>NUCLEOTIDE SEQUENCE [LARGE SCALE GENOMIC DNA]</scope>
</reference>